<accession>A0A450UG52</accession>
<proteinExistence type="predicted"/>
<dbReference type="EMBL" id="CAADFG010000032">
    <property type="protein sequence ID" value="VFJ91536.1"/>
    <property type="molecule type" value="Genomic_DNA"/>
</dbReference>
<dbReference type="InterPro" id="IPR018841">
    <property type="entry name" value="DUF2442"/>
</dbReference>
<evidence type="ECO:0000313" key="3">
    <source>
        <dbReference type="EMBL" id="VFJ99404.1"/>
    </source>
</evidence>
<evidence type="ECO:0008006" key="4">
    <source>
        <dbReference type="Google" id="ProtNLM"/>
    </source>
</evidence>
<protein>
    <recommendedName>
        <fullName evidence="4">Integron cassette protein</fullName>
    </recommendedName>
</protein>
<dbReference type="EMBL" id="CAADFI010000031">
    <property type="protein sequence ID" value="VFJ92553.1"/>
    <property type="molecule type" value="Genomic_DNA"/>
</dbReference>
<name>A0A450UG52_9GAMM</name>
<dbReference type="AlphaFoldDB" id="A0A450UG52"/>
<gene>
    <name evidence="1" type="ORF">BECKH772A_GA0070896_1003223</name>
    <name evidence="2" type="ORF">BECKH772B_GA0070898_1003111</name>
    <name evidence="3" type="ORF">BECKH772C_GA0070978_1003124</name>
</gene>
<dbReference type="Pfam" id="PF10387">
    <property type="entry name" value="DUF2442"/>
    <property type="match status" value="1"/>
</dbReference>
<organism evidence="1">
    <name type="scientific">Candidatus Kentrum eta</name>
    <dbReference type="NCBI Taxonomy" id="2126337"/>
    <lineage>
        <taxon>Bacteria</taxon>
        <taxon>Pseudomonadati</taxon>
        <taxon>Pseudomonadota</taxon>
        <taxon>Gammaproteobacteria</taxon>
        <taxon>Candidatus Kentrum</taxon>
    </lineage>
</organism>
<reference evidence="1" key="1">
    <citation type="submission" date="2019-02" db="EMBL/GenBank/DDBJ databases">
        <authorList>
            <person name="Gruber-Vodicka R. H."/>
            <person name="Seah K. B. B."/>
        </authorList>
    </citation>
    <scope>NUCLEOTIDE SEQUENCE</scope>
    <source>
        <strain evidence="3">BECK_SA2B12</strain>
        <strain evidence="1">BECK_SA2B15</strain>
        <strain evidence="2">BECK_SA2B20</strain>
    </source>
</reference>
<sequence>MNSLMPGKNTSAAEVTNVSAHGIWLLVNDKESHQEELFLSYEDFPWFREATINVIINVEEPLKGHYYWPALDVDLSREIIKHPERFPLRAQIG</sequence>
<evidence type="ECO:0000313" key="2">
    <source>
        <dbReference type="EMBL" id="VFJ92553.1"/>
    </source>
</evidence>
<evidence type="ECO:0000313" key="1">
    <source>
        <dbReference type="EMBL" id="VFJ91536.1"/>
    </source>
</evidence>
<dbReference type="EMBL" id="CAADFJ010000031">
    <property type="protein sequence ID" value="VFJ99404.1"/>
    <property type="molecule type" value="Genomic_DNA"/>
</dbReference>